<comment type="similarity">
    <text evidence="3">Belongs to the HYLS1 family.</text>
</comment>
<dbReference type="GO" id="GO:0005814">
    <property type="term" value="C:centriole"/>
    <property type="evidence" value="ECO:0007669"/>
    <property type="project" value="UniProtKB-SubCell"/>
</dbReference>
<keyword evidence="4" id="KW-0963">Cytoplasm</keyword>
<dbReference type="PANTHER" id="PTHR34174:SF1">
    <property type="entry name" value="CENTRIOLAR AND CILIOGENESIS-ASSOCIATED PROTEIN HYLS1"/>
    <property type="match status" value="1"/>
</dbReference>
<evidence type="ECO:0000313" key="10">
    <source>
        <dbReference type="EMBL" id="KAK7582488.1"/>
    </source>
</evidence>
<reference evidence="10 11" key="1">
    <citation type="submission" date="2024-03" db="EMBL/GenBank/DDBJ databases">
        <title>Adaptation during the transition from Ophiocordyceps entomopathogen to insect associate is accompanied by gene loss and intensified selection.</title>
        <authorList>
            <person name="Ward C.M."/>
            <person name="Onetto C.A."/>
            <person name="Borneman A.R."/>
        </authorList>
    </citation>
    <scope>NUCLEOTIDE SEQUENCE [LARGE SCALE GENOMIC DNA]</scope>
    <source>
        <strain evidence="10">AWRI1</strain>
        <tissue evidence="10">Single Adult Female</tissue>
    </source>
</reference>
<evidence type="ECO:0000256" key="3">
    <source>
        <dbReference type="ARBA" id="ARBA00010091"/>
    </source>
</evidence>
<dbReference type="AlphaFoldDB" id="A0AAN9Y2Y6"/>
<evidence type="ECO:0000259" key="9">
    <source>
        <dbReference type="Pfam" id="PF15311"/>
    </source>
</evidence>
<evidence type="ECO:0000256" key="2">
    <source>
        <dbReference type="ARBA" id="ARBA00004138"/>
    </source>
</evidence>
<proteinExistence type="inferred from homology"/>
<dbReference type="GO" id="GO:0060271">
    <property type="term" value="P:cilium assembly"/>
    <property type="evidence" value="ECO:0007669"/>
    <property type="project" value="TreeGrafter"/>
</dbReference>
<dbReference type="InterPro" id="IPR027918">
    <property type="entry name" value="HYLS1_C_dom"/>
</dbReference>
<keyword evidence="11" id="KW-1185">Reference proteome</keyword>
<evidence type="ECO:0000256" key="7">
    <source>
        <dbReference type="ARBA" id="ARBA00023273"/>
    </source>
</evidence>
<evidence type="ECO:0000256" key="8">
    <source>
        <dbReference type="SAM" id="MobiDB-lite"/>
    </source>
</evidence>
<feature type="compositionally biased region" description="Low complexity" evidence="8">
    <location>
        <begin position="70"/>
        <end position="83"/>
    </location>
</feature>
<evidence type="ECO:0000256" key="1">
    <source>
        <dbReference type="ARBA" id="ARBA00004114"/>
    </source>
</evidence>
<feature type="region of interest" description="Disordered" evidence="8">
    <location>
        <begin position="49"/>
        <end position="125"/>
    </location>
</feature>
<evidence type="ECO:0000256" key="4">
    <source>
        <dbReference type="ARBA" id="ARBA00022490"/>
    </source>
</evidence>
<dbReference type="PANTHER" id="PTHR34174">
    <property type="entry name" value="HYDROLETHALUS SYNDROME PROTEIN 1"/>
    <property type="match status" value="1"/>
</dbReference>
<evidence type="ECO:0000256" key="6">
    <source>
        <dbReference type="ARBA" id="ARBA00023212"/>
    </source>
</evidence>
<gene>
    <name evidence="10" type="ORF">V9T40_013933</name>
</gene>
<dbReference type="GO" id="GO:0097730">
    <property type="term" value="C:non-motile cilium"/>
    <property type="evidence" value="ECO:0007669"/>
    <property type="project" value="TreeGrafter"/>
</dbReference>
<sequence>MSIQIKSSEVLEHLNNYGITSVDDEALKLFIKDLKKLIKYELRKNSEKLTSELNESHSQQKQDTFMPAQSRSSSPSPDIASKSIKVKSSETKPSKEKEPAEPIGRPASLSSHTRSHSGGRTKKLSRDPVELYQYYQSIWKRHTLPGENDHAQLRRSIRDRLMKGNFFPSNFYI</sequence>
<keyword evidence="7" id="KW-0966">Cell projection</keyword>
<organism evidence="10 11">
    <name type="scientific">Parthenolecanium corni</name>
    <dbReference type="NCBI Taxonomy" id="536013"/>
    <lineage>
        <taxon>Eukaryota</taxon>
        <taxon>Metazoa</taxon>
        <taxon>Ecdysozoa</taxon>
        <taxon>Arthropoda</taxon>
        <taxon>Hexapoda</taxon>
        <taxon>Insecta</taxon>
        <taxon>Pterygota</taxon>
        <taxon>Neoptera</taxon>
        <taxon>Paraneoptera</taxon>
        <taxon>Hemiptera</taxon>
        <taxon>Sternorrhyncha</taxon>
        <taxon>Coccoidea</taxon>
        <taxon>Coccidae</taxon>
        <taxon>Parthenolecanium</taxon>
    </lineage>
</organism>
<keyword evidence="6" id="KW-0206">Cytoskeleton</keyword>
<feature type="compositionally biased region" description="Basic and acidic residues" evidence="8">
    <location>
        <begin position="49"/>
        <end position="60"/>
    </location>
</feature>
<evidence type="ECO:0000256" key="5">
    <source>
        <dbReference type="ARBA" id="ARBA00022794"/>
    </source>
</evidence>
<feature type="compositionally biased region" description="Basic residues" evidence="8">
    <location>
        <begin position="113"/>
        <end position="123"/>
    </location>
</feature>
<accession>A0AAN9Y2Y6</accession>
<protein>
    <recommendedName>
        <fullName evidence="9">Centriolar and ciliogenesis-associated protein HYLS1 C-terminal domain-containing protein</fullName>
    </recommendedName>
</protein>
<feature type="domain" description="Centriolar and ciliogenesis-associated protein HYLS1 C-terminal" evidence="9">
    <location>
        <begin position="122"/>
        <end position="164"/>
    </location>
</feature>
<dbReference type="Pfam" id="PF15311">
    <property type="entry name" value="HYLS1_C"/>
    <property type="match status" value="1"/>
</dbReference>
<comment type="subcellular location">
    <subcellularLocation>
        <location evidence="2">Cell projection</location>
        <location evidence="2">Cilium</location>
    </subcellularLocation>
    <subcellularLocation>
        <location evidence="1">Cytoplasm</location>
        <location evidence="1">Cytoskeleton</location>
        <location evidence="1">Microtubule organizing center</location>
        <location evidence="1">Centrosome</location>
        <location evidence="1">Centriole</location>
    </subcellularLocation>
</comment>
<name>A0AAN9Y2Y6_9HEMI</name>
<keyword evidence="5" id="KW-0970">Cilium biogenesis/degradation</keyword>
<dbReference type="Proteomes" id="UP001367676">
    <property type="component" value="Unassembled WGS sequence"/>
</dbReference>
<dbReference type="EMBL" id="JBBCAQ010000033">
    <property type="protein sequence ID" value="KAK7582488.1"/>
    <property type="molecule type" value="Genomic_DNA"/>
</dbReference>
<evidence type="ECO:0000313" key="11">
    <source>
        <dbReference type="Proteomes" id="UP001367676"/>
    </source>
</evidence>
<feature type="compositionally biased region" description="Basic and acidic residues" evidence="8">
    <location>
        <begin position="87"/>
        <end position="100"/>
    </location>
</feature>
<comment type="caution">
    <text evidence="10">The sequence shown here is derived from an EMBL/GenBank/DDBJ whole genome shotgun (WGS) entry which is preliminary data.</text>
</comment>
<dbReference type="InterPro" id="IPR052319">
    <property type="entry name" value="Centriolar_ciliogenesis_assoc"/>
</dbReference>